<feature type="binding site" evidence="17">
    <location>
        <position position="437"/>
    </location>
    <ligand>
        <name>substrate</name>
    </ligand>
</feature>
<dbReference type="PANTHER" id="PTHR19278:SF9">
    <property type="entry name" value="URIDINE 5'-MONOPHOSPHATE SYNTHASE"/>
    <property type="match status" value="1"/>
</dbReference>
<dbReference type="PROSITE" id="PS00156">
    <property type="entry name" value="OMPDECASE"/>
    <property type="match status" value="1"/>
</dbReference>
<dbReference type="NCBIfam" id="TIGR00336">
    <property type="entry name" value="pyrE"/>
    <property type="match status" value="1"/>
</dbReference>
<feature type="active site" description="For OMPdecase activity" evidence="16">
    <location>
        <position position="320"/>
    </location>
</feature>
<feature type="active site" description="For OMPdecase activity" evidence="16">
    <location>
        <position position="317"/>
    </location>
</feature>
<evidence type="ECO:0000313" key="19">
    <source>
        <dbReference type="EMBL" id="CAD8243024.1"/>
    </source>
</evidence>
<evidence type="ECO:0000256" key="15">
    <source>
        <dbReference type="ARBA" id="ARBA00049157"/>
    </source>
</evidence>
<feature type="binding site" evidence="17">
    <location>
        <position position="262"/>
    </location>
    <ligand>
        <name>substrate</name>
    </ligand>
</feature>
<feature type="domain" description="Orotidine 5'-phosphate decarboxylase" evidence="18">
    <location>
        <begin position="256"/>
        <end position="473"/>
    </location>
</feature>
<evidence type="ECO:0000256" key="10">
    <source>
        <dbReference type="ARBA" id="ARBA00022793"/>
    </source>
</evidence>
<evidence type="ECO:0000256" key="11">
    <source>
        <dbReference type="ARBA" id="ARBA00022975"/>
    </source>
</evidence>
<comment type="similarity">
    <text evidence="4">In the C-terminal section; belongs to the OMP decarboxylase family.</text>
</comment>
<comment type="pathway">
    <text evidence="1">Pyrimidine metabolism; UMP biosynthesis via de novo pathway; UMP from orotate: step 2/2.</text>
</comment>
<evidence type="ECO:0000256" key="8">
    <source>
        <dbReference type="ARBA" id="ARBA00022676"/>
    </source>
</evidence>
<protein>
    <recommendedName>
        <fullName evidence="7">Uridine 5'-monophosphate synthase</fullName>
        <ecNumber evidence="5">2.4.2.10</ecNumber>
        <ecNumber evidence="6">4.1.1.23</ecNumber>
    </recommendedName>
</protein>
<evidence type="ECO:0000256" key="16">
    <source>
        <dbReference type="PIRSR" id="PIRSR614732-1"/>
    </source>
</evidence>
<dbReference type="Gene3D" id="3.20.20.70">
    <property type="entry name" value="Aldolase class I"/>
    <property type="match status" value="1"/>
</dbReference>
<dbReference type="GO" id="GO:0044205">
    <property type="term" value="P:'de novo' UMP biosynthetic process"/>
    <property type="evidence" value="ECO:0007669"/>
    <property type="project" value="UniProtKB-UniPathway"/>
</dbReference>
<dbReference type="SMART" id="SM00934">
    <property type="entry name" value="OMPdecase"/>
    <property type="match status" value="1"/>
</dbReference>
<dbReference type="InterPro" id="IPR001754">
    <property type="entry name" value="OMPdeCOase_dom"/>
</dbReference>
<dbReference type="CDD" id="cd06223">
    <property type="entry name" value="PRTases_typeI"/>
    <property type="match status" value="1"/>
</dbReference>
<feature type="binding site" evidence="17">
    <location>
        <position position="457"/>
    </location>
    <ligand>
        <name>substrate</name>
    </ligand>
</feature>
<evidence type="ECO:0000256" key="6">
    <source>
        <dbReference type="ARBA" id="ARBA00012321"/>
    </source>
</evidence>
<evidence type="ECO:0000256" key="2">
    <source>
        <dbReference type="ARBA" id="ARBA00004889"/>
    </source>
</evidence>
<comment type="catalytic activity">
    <reaction evidence="15">
        <text>orotidine 5'-phosphate + H(+) = UMP + CO2</text>
        <dbReference type="Rhea" id="RHEA:11596"/>
        <dbReference type="ChEBI" id="CHEBI:15378"/>
        <dbReference type="ChEBI" id="CHEBI:16526"/>
        <dbReference type="ChEBI" id="CHEBI:57538"/>
        <dbReference type="ChEBI" id="CHEBI:57865"/>
        <dbReference type="EC" id="4.1.1.23"/>
    </reaction>
</comment>
<dbReference type="PANTHER" id="PTHR19278">
    <property type="entry name" value="OROTATE PHOSPHORIBOSYLTRANSFERASE"/>
    <property type="match status" value="1"/>
</dbReference>
<dbReference type="Gene3D" id="3.40.50.2020">
    <property type="match status" value="1"/>
</dbReference>
<dbReference type="CDD" id="cd04725">
    <property type="entry name" value="OMP_decarboxylase_like"/>
    <property type="match status" value="1"/>
</dbReference>
<keyword evidence="10" id="KW-0210">Decarboxylase</keyword>
<dbReference type="GO" id="GO:0004588">
    <property type="term" value="F:orotate phosphoribosyltransferase activity"/>
    <property type="evidence" value="ECO:0007669"/>
    <property type="project" value="UniProtKB-EC"/>
</dbReference>
<dbReference type="GO" id="GO:0004590">
    <property type="term" value="F:orotidine-5'-phosphate decarboxylase activity"/>
    <property type="evidence" value="ECO:0007669"/>
    <property type="project" value="UniProtKB-EC"/>
</dbReference>
<dbReference type="Pfam" id="PF00156">
    <property type="entry name" value="Pribosyltran"/>
    <property type="match status" value="1"/>
</dbReference>
<dbReference type="InterPro" id="IPR013785">
    <property type="entry name" value="Aldolase_TIM"/>
</dbReference>
<evidence type="ECO:0000256" key="17">
    <source>
        <dbReference type="PIRSR" id="PIRSR614732-2"/>
    </source>
</evidence>
<keyword evidence="12" id="KW-0456">Lyase</keyword>
<evidence type="ECO:0000256" key="7">
    <source>
        <dbReference type="ARBA" id="ARBA00015047"/>
    </source>
</evidence>
<evidence type="ECO:0000256" key="5">
    <source>
        <dbReference type="ARBA" id="ARBA00011971"/>
    </source>
</evidence>
<name>A0A7R9Y492_9VIRI</name>
<feature type="binding site" evidence="17">
    <location>
        <position position="284"/>
    </location>
    <ligand>
        <name>substrate</name>
    </ligand>
</feature>
<dbReference type="FunFam" id="3.20.20.70:FF:000092">
    <property type="entry name" value="Uridine monophosphate synthetase"/>
    <property type="match status" value="1"/>
</dbReference>
<accession>A0A7R9Y492</accession>
<dbReference type="FunFam" id="3.40.50.2020:FF:000025">
    <property type="entry name" value="Uridine monophosphate synthetase"/>
    <property type="match status" value="1"/>
</dbReference>
<dbReference type="InterPro" id="IPR018089">
    <property type="entry name" value="OMPdecase_AS"/>
</dbReference>
<feature type="active site" description="For OMPdecase activity" evidence="16">
    <location>
        <position position="315"/>
    </location>
</feature>
<dbReference type="UniPathway" id="UPA00070">
    <property type="reaction ID" value="UER00119"/>
</dbReference>
<keyword evidence="13" id="KW-0511">Multifunctional enzyme</keyword>
<evidence type="ECO:0000259" key="18">
    <source>
        <dbReference type="SMART" id="SM00934"/>
    </source>
</evidence>
<keyword evidence="9" id="KW-0808">Transferase</keyword>
<dbReference type="EC" id="4.1.1.23" evidence="6"/>
<evidence type="ECO:0000256" key="14">
    <source>
        <dbReference type="ARBA" id="ARBA00049126"/>
    </source>
</evidence>
<dbReference type="SUPFAM" id="SSF53271">
    <property type="entry name" value="PRTase-like"/>
    <property type="match status" value="1"/>
</dbReference>
<feature type="binding site" evidence="17">
    <location>
        <position position="458"/>
    </location>
    <ligand>
        <name>substrate</name>
    </ligand>
</feature>
<reference evidence="19" key="1">
    <citation type="submission" date="2021-01" db="EMBL/GenBank/DDBJ databases">
        <authorList>
            <person name="Corre E."/>
            <person name="Pelletier E."/>
            <person name="Niang G."/>
            <person name="Scheremetjew M."/>
            <person name="Finn R."/>
            <person name="Kale V."/>
            <person name="Holt S."/>
            <person name="Cochrane G."/>
            <person name="Meng A."/>
            <person name="Brown T."/>
            <person name="Cohen L."/>
        </authorList>
    </citation>
    <scope>NUCLEOTIDE SEQUENCE</scope>
    <source>
        <strain evidence="19">CCMP1413</strain>
    </source>
</reference>
<evidence type="ECO:0000256" key="13">
    <source>
        <dbReference type="ARBA" id="ARBA00023268"/>
    </source>
</evidence>
<evidence type="ECO:0000256" key="3">
    <source>
        <dbReference type="ARBA" id="ARBA00006221"/>
    </source>
</evidence>
<sequence>MASGSDARLRELTLRLHDIEAFKFGSFTLKSGLESPFYIDLRVLVSYPDVLALVSELMWESLVAGGAKFDVMCGVPYTALPIATAMTLQSKVPMLMRRKEVKDYGTKKAIEGAFSKGQTCLIVEDLVTSGMSVMETVQPLQDVGLVVKDVTVLVDREQGGRANVAANGLQLHAVLTISQVLEHLLDAGRIDQAMADRVKGFVAANQVKTVVTDNGVSAEKAPSAAPKRRTYGERAQLAQNASARRLLELMERKKTNLSVAADVGTCAEVLRIARAVGEHICVLKTHVDVLDDFEPSFTKELKEIAAQHDFMIFEDRKFADIGNTVSMQYGGGVYKIADWTDFTNAHIVPGPGIIDGLKKVGGDKGQGLLLLAEMSSSGTMAEGKYTAAAAALAEKNLDYVMGFISTSPATWEKPTSPGLVHMTPGVQLSKGTDALGQRYNTPDSVIGERGSDVIIVGRGVIKAEDVAAAAAEYREAGWKAYTDAL</sequence>
<keyword evidence="11" id="KW-0665">Pyrimidine biosynthesis</keyword>
<comment type="similarity">
    <text evidence="3">In the N-terminal section; belongs to the purine/pyrimidine phosphoribosyltransferase family.</text>
</comment>
<dbReference type="InterPro" id="IPR000836">
    <property type="entry name" value="PRTase_dom"/>
</dbReference>
<dbReference type="HAMAP" id="MF_01208">
    <property type="entry name" value="PyrE"/>
    <property type="match status" value="1"/>
</dbReference>
<proteinExistence type="inferred from homology"/>
<dbReference type="InterPro" id="IPR004467">
    <property type="entry name" value="Or_phspho_trans_dom"/>
</dbReference>
<dbReference type="GO" id="GO:0006207">
    <property type="term" value="P:'de novo' pyrimidine nucleobase biosynthetic process"/>
    <property type="evidence" value="ECO:0007669"/>
    <property type="project" value="InterPro"/>
</dbReference>
<dbReference type="InterPro" id="IPR023031">
    <property type="entry name" value="OPRT"/>
</dbReference>
<keyword evidence="8" id="KW-0328">Glycosyltransferase</keyword>
<dbReference type="EC" id="2.4.2.10" evidence="5"/>
<evidence type="ECO:0000256" key="1">
    <source>
        <dbReference type="ARBA" id="ARBA00004861"/>
    </source>
</evidence>
<feature type="binding site" evidence="17">
    <location>
        <position position="375"/>
    </location>
    <ligand>
        <name>substrate</name>
    </ligand>
</feature>
<organism evidence="19">
    <name type="scientific">Prasinoderma coloniale</name>
    <dbReference type="NCBI Taxonomy" id="156133"/>
    <lineage>
        <taxon>Eukaryota</taxon>
        <taxon>Viridiplantae</taxon>
        <taxon>Prasinodermophyta</taxon>
        <taxon>Prasinodermophyceae</taxon>
        <taxon>Prasinodermales</taxon>
        <taxon>Prasinodermaceae</taxon>
        <taxon>Prasinoderma</taxon>
    </lineage>
</organism>
<dbReference type="InterPro" id="IPR011060">
    <property type="entry name" value="RibuloseP-bd_barrel"/>
</dbReference>
<evidence type="ECO:0000256" key="9">
    <source>
        <dbReference type="ARBA" id="ARBA00022679"/>
    </source>
</evidence>
<dbReference type="InterPro" id="IPR029057">
    <property type="entry name" value="PRTase-like"/>
</dbReference>
<dbReference type="NCBIfam" id="TIGR01740">
    <property type="entry name" value="pyrF"/>
    <property type="match status" value="1"/>
</dbReference>
<evidence type="ECO:0000256" key="4">
    <source>
        <dbReference type="ARBA" id="ARBA00009769"/>
    </source>
</evidence>
<dbReference type="AlphaFoldDB" id="A0A7R9Y492"/>
<gene>
    <name evidence="19" type="ORF">PCOL08062_LOCUS7915</name>
</gene>
<comment type="pathway">
    <text evidence="2">Pyrimidine metabolism; UMP biosynthesis via de novo pathway; UMP from orotate: step 1/2.</text>
</comment>
<evidence type="ECO:0000256" key="12">
    <source>
        <dbReference type="ARBA" id="ARBA00023239"/>
    </source>
</evidence>
<dbReference type="EMBL" id="HBDZ01010413">
    <property type="protein sequence ID" value="CAD8243024.1"/>
    <property type="molecule type" value="Transcribed_RNA"/>
</dbReference>
<dbReference type="SUPFAM" id="SSF51366">
    <property type="entry name" value="Ribulose-phoshate binding barrel"/>
    <property type="match status" value="1"/>
</dbReference>
<comment type="catalytic activity">
    <reaction evidence="14">
        <text>orotidine 5'-phosphate + diphosphate = orotate + 5-phospho-alpha-D-ribose 1-diphosphate</text>
        <dbReference type="Rhea" id="RHEA:10380"/>
        <dbReference type="ChEBI" id="CHEBI:30839"/>
        <dbReference type="ChEBI" id="CHEBI:33019"/>
        <dbReference type="ChEBI" id="CHEBI:57538"/>
        <dbReference type="ChEBI" id="CHEBI:58017"/>
        <dbReference type="EC" id="2.4.2.10"/>
    </reaction>
</comment>
<dbReference type="Pfam" id="PF00215">
    <property type="entry name" value="OMPdecase"/>
    <property type="match status" value="1"/>
</dbReference>
<dbReference type="InterPro" id="IPR014732">
    <property type="entry name" value="OMPdecase"/>
</dbReference>